<sequence>MLKIILMMSLISTTSARDIGKVIFVKGKVTNTVGKIKRLVKKNFIIQDKSTFETFKKALVVISLSDGSKIKLNELSKLAISVPKDKNSPTKTGLYKGSSFFQVIKNKMIKKDKFIVKTRQASLGVRGTQFFVSYGKKVKSKDSWMCVNKGLVSVKPKSSKKEVLVKAGEGVHIKDKNNVTPPKSLPWTKNLNWGFDRRKGKLDNTVSIEEAYGDILGQDYD</sequence>
<dbReference type="InterPro" id="IPR006860">
    <property type="entry name" value="FecR"/>
</dbReference>
<dbReference type="PANTHER" id="PTHR38731:SF1">
    <property type="entry name" value="FECR PROTEIN DOMAIN-CONTAINING PROTEIN"/>
    <property type="match status" value="1"/>
</dbReference>
<evidence type="ECO:0000313" key="3">
    <source>
        <dbReference type="Proteomes" id="UP000196531"/>
    </source>
</evidence>
<accession>A0A1Y5FIT3</accession>
<evidence type="ECO:0000259" key="1">
    <source>
        <dbReference type="Pfam" id="PF04773"/>
    </source>
</evidence>
<reference evidence="3" key="1">
    <citation type="journal article" date="2017" name="Proc. Natl. Acad. Sci. U.S.A.">
        <title>Simulation of Deepwater Horizon oil plume reveals substrate specialization within a complex community of hydrocarbon-degraders.</title>
        <authorList>
            <person name="Hu P."/>
            <person name="Dubinsky E.A."/>
            <person name="Probst A.J."/>
            <person name="Wang J."/>
            <person name="Sieber C.M.K."/>
            <person name="Tom L.M."/>
            <person name="Gardinali P."/>
            <person name="Banfield J.F."/>
            <person name="Atlas R.M."/>
            <person name="Andersen G.L."/>
        </authorList>
    </citation>
    <scope>NUCLEOTIDE SEQUENCE [LARGE SCALE GENOMIC DNA]</scope>
</reference>
<feature type="domain" description="FecR protein" evidence="1">
    <location>
        <begin position="51"/>
        <end position="135"/>
    </location>
</feature>
<protein>
    <recommendedName>
        <fullName evidence="1">FecR protein domain-containing protein</fullName>
    </recommendedName>
</protein>
<proteinExistence type="predicted"/>
<dbReference type="Gene3D" id="2.60.120.1440">
    <property type="match status" value="1"/>
</dbReference>
<organism evidence="2 3">
    <name type="scientific">Halobacteriovorax marinus</name>
    <dbReference type="NCBI Taxonomy" id="97084"/>
    <lineage>
        <taxon>Bacteria</taxon>
        <taxon>Pseudomonadati</taxon>
        <taxon>Bdellovibrionota</taxon>
        <taxon>Bacteriovoracia</taxon>
        <taxon>Bacteriovoracales</taxon>
        <taxon>Halobacteriovoraceae</taxon>
        <taxon>Halobacteriovorax</taxon>
    </lineage>
</organism>
<evidence type="ECO:0000313" key="2">
    <source>
        <dbReference type="EMBL" id="OUR99767.1"/>
    </source>
</evidence>
<dbReference type="PANTHER" id="PTHR38731">
    <property type="entry name" value="LIPL45-RELATED LIPOPROTEIN-RELATED"/>
    <property type="match status" value="1"/>
</dbReference>
<dbReference type="Proteomes" id="UP000196531">
    <property type="component" value="Unassembled WGS sequence"/>
</dbReference>
<gene>
    <name evidence="2" type="ORF">A9Q84_01705</name>
</gene>
<dbReference type="EMBL" id="MAAO01000002">
    <property type="protein sequence ID" value="OUR99767.1"/>
    <property type="molecule type" value="Genomic_DNA"/>
</dbReference>
<name>A0A1Y5FIT3_9BACT</name>
<dbReference type="Pfam" id="PF04773">
    <property type="entry name" value="FecR"/>
    <property type="match status" value="1"/>
</dbReference>
<dbReference type="AlphaFoldDB" id="A0A1Y5FIT3"/>
<comment type="caution">
    <text evidence="2">The sequence shown here is derived from an EMBL/GenBank/DDBJ whole genome shotgun (WGS) entry which is preliminary data.</text>
</comment>